<dbReference type="EMBL" id="CP092085">
    <property type="protein sequence ID" value="UUN98199.1"/>
    <property type="molecule type" value="Genomic_DNA"/>
</dbReference>
<dbReference type="InterPro" id="IPR025240">
    <property type="entry name" value="DUF4189"/>
</dbReference>
<reference evidence="1" key="1">
    <citation type="submission" date="2022-02" db="EMBL/GenBank/DDBJ databases">
        <title>Characterization of Tn125 harboring carbapenem-resistant Acinetobacter bereziniae clinical isolates.</title>
        <authorList>
            <person name="Wong N.-K."/>
            <person name="Pan Q."/>
        </authorList>
    </citation>
    <scope>NUCLEOTIDE SEQUENCE</scope>
    <source>
        <strain evidence="1">GD03393</strain>
    </source>
</reference>
<dbReference type="Pfam" id="PF13827">
    <property type="entry name" value="DUF4189"/>
    <property type="match status" value="1"/>
</dbReference>
<dbReference type="Proteomes" id="UP000644140">
    <property type="component" value="Chromosome"/>
</dbReference>
<dbReference type="RefSeq" id="WP_121774274.1">
    <property type="nucleotide sequence ID" value="NZ_BKMA01000011.1"/>
</dbReference>
<organism evidence="1 2">
    <name type="scientific">Acinetobacter bereziniae</name>
    <name type="common">Acinetobacter genomosp. 10</name>
    <dbReference type="NCBI Taxonomy" id="106648"/>
    <lineage>
        <taxon>Bacteria</taxon>
        <taxon>Pseudomonadati</taxon>
        <taxon>Pseudomonadota</taxon>
        <taxon>Gammaproteobacteria</taxon>
        <taxon>Moraxellales</taxon>
        <taxon>Moraxellaceae</taxon>
        <taxon>Acinetobacter</taxon>
    </lineage>
</organism>
<accession>A0A8I1AL89</accession>
<gene>
    <name evidence="1" type="ORF">I9054_001630</name>
</gene>
<evidence type="ECO:0000313" key="1">
    <source>
        <dbReference type="EMBL" id="UUN98199.1"/>
    </source>
</evidence>
<evidence type="ECO:0000313" key="2">
    <source>
        <dbReference type="Proteomes" id="UP000644140"/>
    </source>
</evidence>
<sequence>MNKKRFVLATLTLFTSLSTFAQSCPQGIPQGTPSCVPPDQLGYSTAPPVNTAYWKKTWGAIANSFDTDIISTSTGHFTRRAAAKEAMTKCKNNGGSACKIVFAYHNQCATVAQPMNASGPVNITYQSSSTIEKATQLAISDCSENNNGKTCEVFYSNCTAPVLIR</sequence>
<dbReference type="PROSITE" id="PS51257">
    <property type="entry name" value="PROKAR_LIPOPROTEIN"/>
    <property type="match status" value="1"/>
</dbReference>
<proteinExistence type="predicted"/>
<name>A0A8I1AL89_ACIBZ</name>
<dbReference type="AlphaFoldDB" id="A0A8I1AL89"/>
<protein>
    <submittedName>
        <fullName evidence="1">DUF4189 domain-containing protein</fullName>
    </submittedName>
</protein>